<sequence>MQYVYEAVERIVAARESAAATRARAEGEQAGREDNADHDMCYVHGSEALAARDAEMRAEGAAEALRQAADEWPWHDAGETWLRDRAARIVRSES</sequence>
<proteinExistence type="predicted"/>
<protein>
    <submittedName>
        <fullName evidence="1">Uncharacterized protein</fullName>
    </submittedName>
</protein>
<evidence type="ECO:0000313" key="1">
    <source>
        <dbReference type="EMBL" id="MCF6376923.1"/>
    </source>
</evidence>
<organism evidence="1 2">
    <name type="scientific">Nocardioides potassii</name>
    <dbReference type="NCBI Taxonomy" id="2911371"/>
    <lineage>
        <taxon>Bacteria</taxon>
        <taxon>Bacillati</taxon>
        <taxon>Actinomycetota</taxon>
        <taxon>Actinomycetes</taxon>
        <taxon>Propionibacteriales</taxon>
        <taxon>Nocardioidaceae</taxon>
        <taxon>Nocardioides</taxon>
    </lineage>
</organism>
<comment type="caution">
    <text evidence="1">The sequence shown here is derived from an EMBL/GenBank/DDBJ whole genome shotgun (WGS) entry which is preliminary data.</text>
</comment>
<keyword evidence="2" id="KW-1185">Reference proteome</keyword>
<gene>
    <name evidence="1" type="ORF">L2K70_04845</name>
</gene>
<dbReference type="EMBL" id="JAKJHZ010000005">
    <property type="protein sequence ID" value="MCF6376923.1"/>
    <property type="molecule type" value="Genomic_DNA"/>
</dbReference>
<accession>A0ABS9HA05</accession>
<name>A0ABS9HA05_9ACTN</name>
<dbReference type="RefSeq" id="WP_236399815.1">
    <property type="nucleotide sequence ID" value="NZ_JAKJHZ010000005.1"/>
</dbReference>
<dbReference type="Proteomes" id="UP001201161">
    <property type="component" value="Unassembled WGS sequence"/>
</dbReference>
<evidence type="ECO:0000313" key="2">
    <source>
        <dbReference type="Proteomes" id="UP001201161"/>
    </source>
</evidence>
<reference evidence="1 2" key="1">
    <citation type="submission" date="2022-01" db="EMBL/GenBank/DDBJ databases">
        <title>Nocardioides sp. nov., an actinomycete isolated from mining soil.</title>
        <authorList>
            <person name="Liu L."/>
        </authorList>
    </citation>
    <scope>NUCLEOTIDE SEQUENCE [LARGE SCALE GENOMIC DNA]</scope>
    <source>
        <strain evidence="1 2">KLBMP 9356</strain>
    </source>
</reference>